<dbReference type="PANTHER" id="PTHR36836">
    <property type="entry name" value="COLANIC ACID BIOSYNTHESIS PROTEIN WCAK"/>
    <property type="match status" value="1"/>
</dbReference>
<accession>A0ABW4ED64</accession>
<dbReference type="Pfam" id="PF04230">
    <property type="entry name" value="PS_pyruv_trans"/>
    <property type="match status" value="1"/>
</dbReference>
<keyword evidence="2" id="KW-0808">Transferase</keyword>
<keyword evidence="3" id="KW-1185">Reference proteome</keyword>
<dbReference type="EMBL" id="JBHUDD010000043">
    <property type="protein sequence ID" value="MFD1509037.1"/>
    <property type="molecule type" value="Genomic_DNA"/>
</dbReference>
<dbReference type="PANTHER" id="PTHR36836:SF1">
    <property type="entry name" value="COLANIC ACID BIOSYNTHESIS PROTEIN WCAK"/>
    <property type="match status" value="1"/>
</dbReference>
<dbReference type="Proteomes" id="UP001597186">
    <property type="component" value="Unassembled WGS sequence"/>
</dbReference>
<dbReference type="InterPro" id="IPR007345">
    <property type="entry name" value="Polysacch_pyruvyl_Trfase"/>
</dbReference>
<evidence type="ECO:0000313" key="2">
    <source>
        <dbReference type="EMBL" id="MFD1509037.1"/>
    </source>
</evidence>
<protein>
    <submittedName>
        <fullName evidence="2">Polysaccharide pyruvyl transferase family protein</fullName>
    </submittedName>
</protein>
<organism evidence="2 3">
    <name type="scientific">Lacimonas salitolerans</name>
    <dbReference type="NCBI Taxonomy" id="1323750"/>
    <lineage>
        <taxon>Bacteria</taxon>
        <taxon>Pseudomonadati</taxon>
        <taxon>Pseudomonadota</taxon>
        <taxon>Alphaproteobacteria</taxon>
        <taxon>Rhodobacterales</taxon>
        <taxon>Paracoccaceae</taxon>
        <taxon>Lacimonas</taxon>
    </lineage>
</organism>
<sequence length="482" mass="52894">MKRIAIINFTGFRGNWGCQATSVELVKFIAGCFASDEALDFSFVPLLPSSRVDVRYDQELDKVYGAFTKVSQQTAEAGSSLRYLEQACVERYGFWADIVKRSDLVVFQAEGTMGLGANFARGPRLMLLPFVAKHAWNRMVISLNQSFYSHEEVVRKNASEAFGSFDFSGFREGASVALARQNGVTDAAYVPDLAFLSPKADLPKTPLAQGEGYFAVSGSALKDPDRYALIMKQVEMIREATGLKPLLALSRDYRMTLRALLKWKRGTYAQVPFNARYAQVTGLFAQCKFLLSGRYHMSILAAAAGTPNIILTGNSFKNEGLASLLGSSRPVHRFADIDAIVTEAVEVSANEQSERAAIAAQVRLIRETILRAQHHIAGIINGERLDKFEDGLPPYRLTPEILARYHAFGRGKGEKPSRALPGKRLGKNRSMLAILAPLLDGILEDRDRSTATLRKMAAADGAVKHELARLSATTPGLTDFSG</sequence>
<name>A0ABW4ED64_9RHOB</name>
<gene>
    <name evidence="2" type="ORF">ACFTOW_06450</name>
</gene>
<dbReference type="GO" id="GO:0016740">
    <property type="term" value="F:transferase activity"/>
    <property type="evidence" value="ECO:0007669"/>
    <property type="project" value="UniProtKB-KW"/>
</dbReference>
<feature type="domain" description="Polysaccharide pyruvyl transferase" evidence="1">
    <location>
        <begin position="87"/>
        <end position="312"/>
    </location>
</feature>
<evidence type="ECO:0000313" key="3">
    <source>
        <dbReference type="Proteomes" id="UP001597186"/>
    </source>
</evidence>
<reference evidence="3" key="1">
    <citation type="journal article" date="2019" name="Int. J. Syst. Evol. Microbiol.">
        <title>The Global Catalogue of Microorganisms (GCM) 10K type strain sequencing project: providing services to taxonomists for standard genome sequencing and annotation.</title>
        <authorList>
            <consortium name="The Broad Institute Genomics Platform"/>
            <consortium name="The Broad Institute Genome Sequencing Center for Infectious Disease"/>
            <person name="Wu L."/>
            <person name="Ma J."/>
        </authorList>
    </citation>
    <scope>NUCLEOTIDE SEQUENCE [LARGE SCALE GENOMIC DNA]</scope>
    <source>
        <strain evidence="3">CGMCC 1.12477</strain>
    </source>
</reference>
<evidence type="ECO:0000259" key="1">
    <source>
        <dbReference type="Pfam" id="PF04230"/>
    </source>
</evidence>
<proteinExistence type="predicted"/>
<comment type="caution">
    <text evidence="2">The sequence shown here is derived from an EMBL/GenBank/DDBJ whole genome shotgun (WGS) entry which is preliminary data.</text>
</comment>
<dbReference type="RefSeq" id="WP_379914239.1">
    <property type="nucleotide sequence ID" value="NZ_JBHUDD010000043.1"/>
</dbReference>